<dbReference type="AlphaFoldDB" id="A0AA88JIR0"/>
<evidence type="ECO:0000313" key="2">
    <source>
        <dbReference type="Proteomes" id="UP001187192"/>
    </source>
</evidence>
<keyword evidence="2" id="KW-1185">Reference proteome</keyword>
<dbReference type="Proteomes" id="UP001187192">
    <property type="component" value="Unassembled WGS sequence"/>
</dbReference>
<organism evidence="1 2">
    <name type="scientific">Ficus carica</name>
    <name type="common">Common fig</name>
    <dbReference type="NCBI Taxonomy" id="3494"/>
    <lineage>
        <taxon>Eukaryota</taxon>
        <taxon>Viridiplantae</taxon>
        <taxon>Streptophyta</taxon>
        <taxon>Embryophyta</taxon>
        <taxon>Tracheophyta</taxon>
        <taxon>Spermatophyta</taxon>
        <taxon>Magnoliopsida</taxon>
        <taxon>eudicotyledons</taxon>
        <taxon>Gunneridae</taxon>
        <taxon>Pentapetalae</taxon>
        <taxon>rosids</taxon>
        <taxon>fabids</taxon>
        <taxon>Rosales</taxon>
        <taxon>Moraceae</taxon>
        <taxon>Ficeae</taxon>
        <taxon>Ficus</taxon>
    </lineage>
</organism>
<dbReference type="EMBL" id="BTGU01014529">
    <property type="protein sequence ID" value="GMN74016.1"/>
    <property type="molecule type" value="Genomic_DNA"/>
</dbReference>
<evidence type="ECO:0000313" key="1">
    <source>
        <dbReference type="EMBL" id="GMN74016.1"/>
    </source>
</evidence>
<protein>
    <submittedName>
        <fullName evidence="1">Uncharacterized protein</fullName>
    </submittedName>
</protein>
<proteinExistence type="predicted"/>
<reference evidence="1" key="1">
    <citation type="submission" date="2023-07" db="EMBL/GenBank/DDBJ databases">
        <title>draft genome sequence of fig (Ficus carica).</title>
        <authorList>
            <person name="Takahashi T."/>
            <person name="Nishimura K."/>
        </authorList>
    </citation>
    <scope>NUCLEOTIDE SEQUENCE</scope>
</reference>
<name>A0AA88JIR0_FICCA</name>
<gene>
    <name evidence="1" type="ORF">TIFTF001_054371</name>
</gene>
<comment type="caution">
    <text evidence="1">The sequence shown here is derived from an EMBL/GenBank/DDBJ whole genome shotgun (WGS) entry which is preliminary data.</text>
</comment>
<sequence length="164" mass="17810">MGCFKGRHSPCGIKAGRIGYRWGRGKVEGSLSIGAHGVTMFSMGRDRDEEGINSFPYSLTGNAPKGVQTYLEDGKNSVVKKILGAKELPGLAFFGREGRRLGRKESVWGNPRVRSESRFHHKQILAYIEMGAAIAMSSAAVSSKGVKSTEGEAIESCFRKATRL</sequence>
<accession>A0AA88JIR0</accession>